<evidence type="ECO:0000313" key="4">
    <source>
        <dbReference type="EMBL" id="MVO98393.1"/>
    </source>
</evidence>
<dbReference type="InterPro" id="IPR050624">
    <property type="entry name" value="HTH-type_Tx_Regulator"/>
</dbReference>
<proteinExistence type="predicted"/>
<evidence type="ECO:0000256" key="2">
    <source>
        <dbReference type="PROSITE-ProRule" id="PRU00335"/>
    </source>
</evidence>
<sequence length="317" mass="36243">MKIIISIFDSVVKQIWEGGYCMDKKTLILQSAKQQFAERGYHHATIQDIADAAGIAKGSIYFYFKSKEELLYAVFVHYHEQLFNNISIAAERYASDPKEGLHQQIMVQFNELMSDSSVLKILSQGQIDMSEEIKKLSMTMRTKFYVCFRDQIILVYGPNIEPHAFDLSVVLLALIREFMGFVVLDNVQFLTRDVAEYIVSRLDDSVQGIISSKKEPMLTTNIMKSIFPEVSITEGSHAVRRLYIAVDKLIRAVEGDQLEDAERNSVQQILEVLQEEAAKSHPRRIVLQGMLALLQGKVREEQYPEISEINKIITELI</sequence>
<comment type="caution">
    <text evidence="4">The sequence shown here is derived from an EMBL/GenBank/DDBJ whole genome shotgun (WGS) entry which is preliminary data.</text>
</comment>
<accession>A0A7X3FEU2</accession>
<organism evidence="4 5">
    <name type="scientific">Paenibacillus lutrae</name>
    <dbReference type="NCBI Taxonomy" id="2078573"/>
    <lineage>
        <taxon>Bacteria</taxon>
        <taxon>Bacillati</taxon>
        <taxon>Bacillota</taxon>
        <taxon>Bacilli</taxon>
        <taxon>Bacillales</taxon>
        <taxon>Paenibacillaceae</taxon>
        <taxon>Paenibacillus</taxon>
    </lineage>
</organism>
<dbReference type="Gene3D" id="1.10.357.10">
    <property type="entry name" value="Tetracycline Repressor, domain 2"/>
    <property type="match status" value="1"/>
</dbReference>
<gene>
    <name evidence="4" type="ORF">EDM21_02390</name>
</gene>
<dbReference type="PANTHER" id="PTHR43479">
    <property type="entry name" value="ACREF/ENVCD OPERON REPRESSOR-RELATED"/>
    <property type="match status" value="1"/>
</dbReference>
<dbReference type="GO" id="GO:0003677">
    <property type="term" value="F:DNA binding"/>
    <property type="evidence" value="ECO:0007669"/>
    <property type="project" value="UniProtKB-UniRule"/>
</dbReference>
<dbReference type="Pfam" id="PF00440">
    <property type="entry name" value="TetR_N"/>
    <property type="match status" value="1"/>
</dbReference>
<dbReference type="AlphaFoldDB" id="A0A7X3FEU2"/>
<feature type="DNA-binding region" description="H-T-H motif" evidence="2">
    <location>
        <begin position="45"/>
        <end position="64"/>
    </location>
</feature>
<dbReference type="InterPro" id="IPR009057">
    <property type="entry name" value="Homeodomain-like_sf"/>
</dbReference>
<feature type="domain" description="HTH tetR-type" evidence="3">
    <location>
        <begin position="22"/>
        <end position="82"/>
    </location>
</feature>
<dbReference type="InterPro" id="IPR023772">
    <property type="entry name" value="DNA-bd_HTH_TetR-type_CS"/>
</dbReference>
<dbReference type="Proteomes" id="UP000490800">
    <property type="component" value="Unassembled WGS sequence"/>
</dbReference>
<dbReference type="PRINTS" id="PR00455">
    <property type="entry name" value="HTHTETR"/>
</dbReference>
<reference evidence="4 5" key="1">
    <citation type="journal article" date="2019" name="Microorganisms">
        <title>Paenibacillus lutrae sp. nov., A Chitinolytic Species Isolated from A River Otter in Castril Natural Park, Granada, Spain.</title>
        <authorList>
            <person name="Rodriguez M."/>
            <person name="Reina J.C."/>
            <person name="Bejar V."/>
            <person name="Llamas I."/>
        </authorList>
    </citation>
    <scope>NUCLEOTIDE SEQUENCE [LARGE SCALE GENOMIC DNA]</scope>
    <source>
        <strain evidence="4 5">N10</strain>
    </source>
</reference>
<dbReference type="InterPro" id="IPR001647">
    <property type="entry name" value="HTH_TetR"/>
</dbReference>
<evidence type="ECO:0000259" key="3">
    <source>
        <dbReference type="PROSITE" id="PS50977"/>
    </source>
</evidence>
<dbReference type="PANTHER" id="PTHR43479:SF22">
    <property type="entry name" value="TRANSCRIPTIONAL REGULATOR, TETR FAMILY"/>
    <property type="match status" value="1"/>
</dbReference>
<evidence type="ECO:0000313" key="5">
    <source>
        <dbReference type="Proteomes" id="UP000490800"/>
    </source>
</evidence>
<dbReference type="SUPFAM" id="SSF46689">
    <property type="entry name" value="Homeodomain-like"/>
    <property type="match status" value="1"/>
</dbReference>
<keyword evidence="5" id="KW-1185">Reference proteome</keyword>
<dbReference type="PROSITE" id="PS01081">
    <property type="entry name" value="HTH_TETR_1"/>
    <property type="match status" value="1"/>
</dbReference>
<keyword evidence="1 2" id="KW-0238">DNA-binding</keyword>
<name>A0A7X3FEU2_9BACL</name>
<dbReference type="PROSITE" id="PS50977">
    <property type="entry name" value="HTH_TETR_2"/>
    <property type="match status" value="1"/>
</dbReference>
<protein>
    <submittedName>
        <fullName evidence="4">TetR family transcriptional regulator</fullName>
    </submittedName>
</protein>
<dbReference type="EMBL" id="RHLK01000001">
    <property type="protein sequence ID" value="MVO98393.1"/>
    <property type="molecule type" value="Genomic_DNA"/>
</dbReference>
<evidence type="ECO:0000256" key="1">
    <source>
        <dbReference type="ARBA" id="ARBA00023125"/>
    </source>
</evidence>